<evidence type="ECO:0000313" key="14">
    <source>
        <dbReference type="Proteomes" id="UP000019484"/>
    </source>
</evidence>
<evidence type="ECO:0000256" key="1">
    <source>
        <dbReference type="ARBA" id="ARBA00004123"/>
    </source>
</evidence>
<evidence type="ECO:0000256" key="5">
    <source>
        <dbReference type="ARBA" id="ARBA00015043"/>
    </source>
</evidence>
<comment type="catalytic activity">
    <reaction evidence="10">
        <text>N-terminal L-seryl-[histone H2A] + acetyl-CoA = N-terminal N(alpha)-acetyl-L-seryl-[histone H2A] + CoA + H(+)</text>
        <dbReference type="Rhea" id="RHEA:50600"/>
        <dbReference type="Rhea" id="RHEA-COMP:12742"/>
        <dbReference type="Rhea" id="RHEA-COMP:12744"/>
        <dbReference type="ChEBI" id="CHEBI:15378"/>
        <dbReference type="ChEBI" id="CHEBI:57287"/>
        <dbReference type="ChEBI" id="CHEBI:57288"/>
        <dbReference type="ChEBI" id="CHEBI:64738"/>
        <dbReference type="ChEBI" id="CHEBI:83690"/>
        <dbReference type="EC" id="2.3.1.257"/>
    </reaction>
</comment>
<dbReference type="GO" id="GO:1990189">
    <property type="term" value="F:protein N-terminal-serine acetyltransferase activity"/>
    <property type="evidence" value="ECO:0007669"/>
    <property type="project" value="UniProtKB-EC"/>
</dbReference>
<dbReference type="GO" id="GO:0005737">
    <property type="term" value="C:cytoplasm"/>
    <property type="evidence" value="ECO:0007669"/>
    <property type="project" value="UniProtKB-SubCell"/>
</dbReference>
<dbReference type="GO" id="GO:0043998">
    <property type="term" value="F:histone H2A acetyltransferase activity"/>
    <property type="evidence" value="ECO:0007669"/>
    <property type="project" value="InterPro"/>
</dbReference>
<evidence type="ECO:0000256" key="2">
    <source>
        <dbReference type="ARBA" id="ARBA00004496"/>
    </source>
</evidence>
<keyword evidence="9" id="KW-0012">Acyltransferase</keyword>
<keyword evidence="8" id="KW-0539">Nucleus</keyword>
<comment type="subcellular location">
    <subcellularLocation>
        <location evidence="2">Cytoplasm</location>
    </subcellularLocation>
    <subcellularLocation>
        <location evidence="1">Nucleus</location>
    </subcellularLocation>
</comment>
<gene>
    <name evidence="13" type="ORF">A1O1_01291</name>
</gene>
<dbReference type="GO" id="GO:0005634">
    <property type="term" value="C:nucleus"/>
    <property type="evidence" value="ECO:0007669"/>
    <property type="project" value="UniProtKB-SubCell"/>
</dbReference>
<dbReference type="Pfam" id="PF00583">
    <property type="entry name" value="Acetyltransf_1"/>
    <property type="match status" value="1"/>
</dbReference>
<dbReference type="InterPro" id="IPR039949">
    <property type="entry name" value="NAA40"/>
</dbReference>
<comment type="catalytic activity">
    <reaction evidence="11">
        <text>N-terminal L-seryl-[histone H4] + acetyl-CoA = N-terminal N(alpha)-acetyl-L-seryl-[histone H4] + CoA + H(+)</text>
        <dbReference type="Rhea" id="RHEA:50596"/>
        <dbReference type="Rhea" id="RHEA-COMP:12740"/>
        <dbReference type="Rhea" id="RHEA-COMP:12743"/>
        <dbReference type="ChEBI" id="CHEBI:15378"/>
        <dbReference type="ChEBI" id="CHEBI:57287"/>
        <dbReference type="ChEBI" id="CHEBI:57288"/>
        <dbReference type="ChEBI" id="CHEBI:64738"/>
        <dbReference type="ChEBI" id="CHEBI:83690"/>
        <dbReference type="EC" id="2.3.1.257"/>
    </reaction>
</comment>
<protein>
    <recommendedName>
        <fullName evidence="5">N-alpha-acetyltransferase 40</fullName>
        <ecNumber evidence="4">2.3.1.257</ecNumber>
    </recommendedName>
</protein>
<keyword evidence="6" id="KW-0963">Cytoplasm</keyword>
<proteinExistence type="inferred from homology"/>
<evidence type="ECO:0000256" key="9">
    <source>
        <dbReference type="ARBA" id="ARBA00023315"/>
    </source>
</evidence>
<sequence>MSNLNSGSAPRTLRGKTRVKAVPEVKIVETANSLSASNFFEKYGKTWSSTASLLDGHSELHHCQDDASHIPPALLEQCLKLIELTSAQDYQNSELKWSPSKKRKEMRLPDMKYIILVERNTSNLAGFISFMITYEDGYEVVYIYEIHFAPAWQGKGLGKKLMRAVEAIGQSVGVGKSMLTVFTANERAVNWYHKLGYSEDEFSPGPRTLRNGTVKEPSYVILSKRLND</sequence>
<evidence type="ECO:0000256" key="8">
    <source>
        <dbReference type="ARBA" id="ARBA00023242"/>
    </source>
</evidence>
<evidence type="ECO:0000256" key="3">
    <source>
        <dbReference type="ARBA" id="ARBA00008870"/>
    </source>
</evidence>
<dbReference type="SUPFAM" id="SSF55729">
    <property type="entry name" value="Acyl-CoA N-acyltransferases (Nat)"/>
    <property type="match status" value="1"/>
</dbReference>
<dbReference type="CDD" id="cd04301">
    <property type="entry name" value="NAT_SF"/>
    <property type="match status" value="1"/>
</dbReference>
<feature type="domain" description="N-acetyltransferase" evidence="12">
    <location>
        <begin position="65"/>
        <end position="227"/>
    </location>
</feature>
<dbReference type="InterPro" id="IPR000182">
    <property type="entry name" value="GNAT_dom"/>
</dbReference>
<dbReference type="EC" id="2.3.1.257" evidence="4"/>
<dbReference type="STRING" id="1182541.W9Z2H8"/>
<dbReference type="Proteomes" id="UP000019484">
    <property type="component" value="Unassembled WGS sequence"/>
</dbReference>
<accession>W9Z2H8</accession>
<keyword evidence="14" id="KW-1185">Reference proteome</keyword>
<evidence type="ECO:0000256" key="7">
    <source>
        <dbReference type="ARBA" id="ARBA00022679"/>
    </source>
</evidence>
<evidence type="ECO:0000256" key="10">
    <source>
        <dbReference type="ARBA" id="ARBA00047821"/>
    </source>
</evidence>
<dbReference type="PANTHER" id="PTHR20531">
    <property type="entry name" value="N-ALPHA-ACETYLTRANSFERASE 40"/>
    <property type="match status" value="1"/>
</dbReference>
<dbReference type="Gene3D" id="3.40.630.30">
    <property type="match status" value="1"/>
</dbReference>
<dbReference type="PANTHER" id="PTHR20531:SF1">
    <property type="entry name" value="N-ALPHA-ACETYLTRANSFERASE 40"/>
    <property type="match status" value="1"/>
</dbReference>
<dbReference type="GeneID" id="19156193"/>
<evidence type="ECO:0000259" key="12">
    <source>
        <dbReference type="PROSITE" id="PS51186"/>
    </source>
</evidence>
<dbReference type="AlphaFoldDB" id="W9Z2H8"/>
<keyword evidence="7" id="KW-0808">Transferase</keyword>
<dbReference type="InterPro" id="IPR016181">
    <property type="entry name" value="Acyl_CoA_acyltransferase"/>
</dbReference>
<evidence type="ECO:0000256" key="11">
    <source>
        <dbReference type="ARBA" id="ARBA00049524"/>
    </source>
</evidence>
<evidence type="ECO:0000256" key="4">
    <source>
        <dbReference type="ARBA" id="ARBA00012950"/>
    </source>
</evidence>
<dbReference type="RefSeq" id="XP_007720394.1">
    <property type="nucleotide sequence ID" value="XM_007722204.1"/>
</dbReference>
<evidence type="ECO:0000256" key="6">
    <source>
        <dbReference type="ARBA" id="ARBA00022490"/>
    </source>
</evidence>
<comment type="caution">
    <text evidence="13">The sequence shown here is derived from an EMBL/GenBank/DDBJ whole genome shotgun (WGS) entry which is preliminary data.</text>
</comment>
<dbReference type="HOGENOM" id="CLU_051699_2_0_1"/>
<dbReference type="OrthoDB" id="424551at2759"/>
<evidence type="ECO:0000313" key="13">
    <source>
        <dbReference type="EMBL" id="EXJ96165.1"/>
    </source>
</evidence>
<name>W9Z2H8_9EURO</name>
<comment type="similarity">
    <text evidence="3">Belongs to the acetyltransferase family. NAA40 subfamily.</text>
</comment>
<dbReference type="eggNOG" id="KOG2488">
    <property type="taxonomic scope" value="Eukaryota"/>
</dbReference>
<dbReference type="PROSITE" id="PS51186">
    <property type="entry name" value="GNAT"/>
    <property type="match status" value="1"/>
</dbReference>
<dbReference type="GO" id="GO:0010485">
    <property type="term" value="F:histone H4 acetyltransferase activity"/>
    <property type="evidence" value="ECO:0007669"/>
    <property type="project" value="InterPro"/>
</dbReference>
<reference evidence="13 14" key="1">
    <citation type="submission" date="2013-03" db="EMBL/GenBank/DDBJ databases">
        <title>The Genome Sequence of Capronia coronata CBS 617.96.</title>
        <authorList>
            <consortium name="The Broad Institute Genomics Platform"/>
            <person name="Cuomo C."/>
            <person name="de Hoog S."/>
            <person name="Gorbushina A."/>
            <person name="Walker B."/>
            <person name="Young S.K."/>
            <person name="Zeng Q."/>
            <person name="Gargeya S."/>
            <person name="Fitzgerald M."/>
            <person name="Haas B."/>
            <person name="Abouelleil A."/>
            <person name="Allen A.W."/>
            <person name="Alvarado L."/>
            <person name="Arachchi H.M."/>
            <person name="Berlin A.M."/>
            <person name="Chapman S.B."/>
            <person name="Gainer-Dewar J."/>
            <person name="Goldberg J."/>
            <person name="Griggs A."/>
            <person name="Gujja S."/>
            <person name="Hansen M."/>
            <person name="Howarth C."/>
            <person name="Imamovic A."/>
            <person name="Ireland A."/>
            <person name="Larimer J."/>
            <person name="McCowan C."/>
            <person name="Murphy C."/>
            <person name="Pearson M."/>
            <person name="Poon T.W."/>
            <person name="Priest M."/>
            <person name="Roberts A."/>
            <person name="Saif S."/>
            <person name="Shea T."/>
            <person name="Sisk P."/>
            <person name="Sykes S."/>
            <person name="Wortman J."/>
            <person name="Nusbaum C."/>
            <person name="Birren B."/>
        </authorList>
    </citation>
    <scope>NUCLEOTIDE SEQUENCE [LARGE SCALE GENOMIC DNA]</scope>
    <source>
        <strain evidence="13 14">CBS 617.96</strain>
    </source>
</reference>
<dbReference type="EMBL" id="AMWN01000001">
    <property type="protein sequence ID" value="EXJ96165.1"/>
    <property type="molecule type" value="Genomic_DNA"/>
</dbReference>
<organism evidence="13 14">
    <name type="scientific">Capronia coronata CBS 617.96</name>
    <dbReference type="NCBI Taxonomy" id="1182541"/>
    <lineage>
        <taxon>Eukaryota</taxon>
        <taxon>Fungi</taxon>
        <taxon>Dikarya</taxon>
        <taxon>Ascomycota</taxon>
        <taxon>Pezizomycotina</taxon>
        <taxon>Eurotiomycetes</taxon>
        <taxon>Chaetothyriomycetidae</taxon>
        <taxon>Chaetothyriales</taxon>
        <taxon>Herpotrichiellaceae</taxon>
        <taxon>Capronia</taxon>
    </lineage>
</organism>